<accession>A0A1B2EC98</accession>
<evidence type="ECO:0000256" key="1">
    <source>
        <dbReference type="SAM" id="MobiDB-lite"/>
    </source>
</evidence>
<name>A0A1B2EC98_9HYPH</name>
<reference evidence="2" key="1">
    <citation type="submission" date="2016-07" db="EMBL/GenBank/DDBJ databases">
        <title>Microvirga ossetica sp. nov. a new species of rhizobia isolated from root nodules of the legume species Vicia alpestris Steven originated from North Ossetia region in the Caucasus.</title>
        <authorList>
            <person name="Safronova V.I."/>
            <person name="Kuznetsova I.G."/>
            <person name="Sazanova A.L."/>
            <person name="Belimov A."/>
            <person name="Andronov E."/>
            <person name="Osledkin Y.S."/>
            <person name="Onishchuk O.P."/>
            <person name="Kurchak O.N."/>
            <person name="Shaposhnikov A.I."/>
            <person name="Willems A."/>
            <person name="Tikhonovich I.A."/>
        </authorList>
    </citation>
    <scope>NUCLEOTIDE SEQUENCE [LARGE SCALE GENOMIC DNA]</scope>
    <source>
        <strain evidence="2">V5/3M</strain>
    </source>
</reference>
<proteinExistence type="predicted"/>
<feature type="region of interest" description="Disordered" evidence="1">
    <location>
        <begin position="136"/>
        <end position="155"/>
    </location>
</feature>
<dbReference type="RefSeq" id="WP_099508578.1">
    <property type="nucleotide sequence ID" value="NZ_CP016616.1"/>
</dbReference>
<dbReference type="AlphaFoldDB" id="A0A1B2EC98"/>
<evidence type="ECO:0008006" key="3">
    <source>
        <dbReference type="Google" id="ProtNLM"/>
    </source>
</evidence>
<organism evidence="2">
    <name type="scientific">Microvirga ossetica</name>
    <dbReference type="NCBI Taxonomy" id="1882682"/>
    <lineage>
        <taxon>Bacteria</taxon>
        <taxon>Pseudomonadati</taxon>
        <taxon>Pseudomonadota</taxon>
        <taxon>Alphaproteobacteria</taxon>
        <taxon>Hyphomicrobiales</taxon>
        <taxon>Methylobacteriaceae</taxon>
        <taxon>Microvirga</taxon>
    </lineage>
</organism>
<sequence length="183" mass="20586">MPQRIEISDEMKQKAWDWYAREPKRHLPEIRKLLGVSAGTFVRLRQRWGWPPRQAALAQNALSKAAKDSDGVAGLAKAATASLNDAARALAQATRVQIDALMDEQRTGRAKDHDKTARRLASLARTLAAARALLDREGSQLDEHEQSNDRPRRSIHELRDELAHYLDRVIAEEEARGRDGLLV</sequence>
<dbReference type="OrthoDB" id="8020051at2"/>
<dbReference type="KEGG" id="moc:BB934_04555"/>
<protein>
    <recommendedName>
        <fullName evidence="3">Terminase</fullName>
    </recommendedName>
</protein>
<evidence type="ECO:0000313" key="2">
    <source>
        <dbReference type="EMBL" id="ANY77593.1"/>
    </source>
</evidence>
<gene>
    <name evidence="2" type="ORF">BB934_04555</name>
</gene>
<dbReference type="EMBL" id="CP016616">
    <property type="protein sequence ID" value="ANY77593.1"/>
    <property type="molecule type" value="Genomic_DNA"/>
</dbReference>